<dbReference type="EMBL" id="JAZHXI010000018">
    <property type="protein sequence ID" value="KAL2061693.1"/>
    <property type="molecule type" value="Genomic_DNA"/>
</dbReference>
<organism evidence="2 3">
    <name type="scientific">Oculimacula yallundae</name>
    <dbReference type="NCBI Taxonomy" id="86028"/>
    <lineage>
        <taxon>Eukaryota</taxon>
        <taxon>Fungi</taxon>
        <taxon>Dikarya</taxon>
        <taxon>Ascomycota</taxon>
        <taxon>Pezizomycotina</taxon>
        <taxon>Leotiomycetes</taxon>
        <taxon>Helotiales</taxon>
        <taxon>Ploettnerulaceae</taxon>
        <taxon>Oculimacula</taxon>
    </lineage>
</organism>
<name>A0ABR4BVN4_9HELO</name>
<comment type="caution">
    <text evidence="2">The sequence shown here is derived from an EMBL/GenBank/DDBJ whole genome shotgun (WGS) entry which is preliminary data.</text>
</comment>
<accession>A0ABR4BVN4</accession>
<evidence type="ECO:0000256" key="1">
    <source>
        <dbReference type="SAM" id="MobiDB-lite"/>
    </source>
</evidence>
<evidence type="ECO:0000313" key="2">
    <source>
        <dbReference type="EMBL" id="KAL2061693.1"/>
    </source>
</evidence>
<feature type="region of interest" description="Disordered" evidence="1">
    <location>
        <begin position="45"/>
        <end position="77"/>
    </location>
</feature>
<gene>
    <name evidence="2" type="ORF">VTL71DRAFT_7071</name>
</gene>
<keyword evidence="3" id="KW-1185">Reference proteome</keyword>
<protein>
    <submittedName>
        <fullName evidence="2">Uncharacterized protein</fullName>
    </submittedName>
</protein>
<reference evidence="2 3" key="1">
    <citation type="journal article" date="2024" name="Commun. Biol.">
        <title>Comparative genomic analysis of thermophilic fungi reveals convergent evolutionary adaptations and gene losses.</title>
        <authorList>
            <person name="Steindorff A.S."/>
            <person name="Aguilar-Pontes M.V."/>
            <person name="Robinson A.J."/>
            <person name="Andreopoulos B."/>
            <person name="LaButti K."/>
            <person name="Kuo A."/>
            <person name="Mondo S."/>
            <person name="Riley R."/>
            <person name="Otillar R."/>
            <person name="Haridas S."/>
            <person name="Lipzen A."/>
            <person name="Grimwood J."/>
            <person name="Schmutz J."/>
            <person name="Clum A."/>
            <person name="Reid I.D."/>
            <person name="Moisan M.C."/>
            <person name="Butler G."/>
            <person name="Nguyen T.T.M."/>
            <person name="Dewar K."/>
            <person name="Conant G."/>
            <person name="Drula E."/>
            <person name="Henrissat B."/>
            <person name="Hansel C."/>
            <person name="Singer S."/>
            <person name="Hutchinson M.I."/>
            <person name="de Vries R.P."/>
            <person name="Natvig D.O."/>
            <person name="Powell A.J."/>
            <person name="Tsang A."/>
            <person name="Grigoriev I.V."/>
        </authorList>
    </citation>
    <scope>NUCLEOTIDE SEQUENCE [LARGE SCALE GENOMIC DNA]</scope>
    <source>
        <strain evidence="2 3">CBS 494.80</strain>
    </source>
</reference>
<feature type="non-terminal residue" evidence="2">
    <location>
        <position position="98"/>
    </location>
</feature>
<proteinExistence type="predicted"/>
<evidence type="ECO:0000313" key="3">
    <source>
        <dbReference type="Proteomes" id="UP001595075"/>
    </source>
</evidence>
<feature type="compositionally biased region" description="Basic and acidic residues" evidence="1">
    <location>
        <begin position="45"/>
        <end position="60"/>
    </location>
</feature>
<dbReference type="Proteomes" id="UP001595075">
    <property type="component" value="Unassembled WGS sequence"/>
</dbReference>
<sequence length="98" mass="11232">MIRRRKQTLKKKKHVMSTMIAMSGISGEDITVFFDLAEQAEVNNRQKDGGWSTRKSEAVKGKRVWRGPKSRISNGKDEHDLKFSFDFKSGLKSYSPKP</sequence>